<name>A0A1G2PHC1_9BACT</name>
<accession>A0A1G2PHC1</accession>
<sequence>MNFDQPKSEAEIKEQRKAEIISLARELSEGSEVFPFSGIDTESYEKIKNADEEYPGFATPIDEIIKRCQAEGIKVVLGKDPESGNVFILPAGSNDIESDSILPKCLQVTDGMDDRLKRLILLDRARY</sequence>
<evidence type="ECO:0000313" key="1">
    <source>
        <dbReference type="EMBL" id="OHA46982.1"/>
    </source>
</evidence>
<comment type="caution">
    <text evidence="1">The sequence shown here is derived from an EMBL/GenBank/DDBJ whole genome shotgun (WGS) entry which is preliminary data.</text>
</comment>
<reference evidence="1 2" key="1">
    <citation type="journal article" date="2016" name="Nat. Commun.">
        <title>Thousands of microbial genomes shed light on interconnected biogeochemical processes in an aquifer system.</title>
        <authorList>
            <person name="Anantharaman K."/>
            <person name="Brown C.T."/>
            <person name="Hug L.A."/>
            <person name="Sharon I."/>
            <person name="Castelle C.J."/>
            <person name="Probst A.J."/>
            <person name="Thomas B.C."/>
            <person name="Singh A."/>
            <person name="Wilkins M.J."/>
            <person name="Karaoz U."/>
            <person name="Brodie E.L."/>
            <person name="Williams K.H."/>
            <person name="Hubbard S.S."/>
            <person name="Banfield J.F."/>
        </authorList>
    </citation>
    <scope>NUCLEOTIDE SEQUENCE [LARGE SCALE GENOMIC DNA]</scope>
</reference>
<dbReference type="AlphaFoldDB" id="A0A1G2PHC1"/>
<gene>
    <name evidence="1" type="ORF">A2541_00990</name>
</gene>
<evidence type="ECO:0000313" key="2">
    <source>
        <dbReference type="Proteomes" id="UP000176965"/>
    </source>
</evidence>
<proteinExistence type="predicted"/>
<dbReference type="EMBL" id="MHSQ01000022">
    <property type="protein sequence ID" value="OHA46982.1"/>
    <property type="molecule type" value="Genomic_DNA"/>
</dbReference>
<organism evidence="1 2">
    <name type="scientific">Candidatus Taylorbacteria bacterium RIFOXYD2_FULL_36_9</name>
    <dbReference type="NCBI Taxonomy" id="1802338"/>
    <lineage>
        <taxon>Bacteria</taxon>
        <taxon>Candidatus Tayloriibacteriota</taxon>
    </lineage>
</organism>
<protein>
    <submittedName>
        <fullName evidence="1">Uncharacterized protein</fullName>
    </submittedName>
</protein>
<dbReference type="Proteomes" id="UP000176965">
    <property type="component" value="Unassembled WGS sequence"/>
</dbReference>